<evidence type="ECO:0000256" key="7">
    <source>
        <dbReference type="RuleBase" id="RU363032"/>
    </source>
</evidence>
<feature type="transmembrane region" description="Helical" evidence="7">
    <location>
        <begin position="295"/>
        <end position="315"/>
    </location>
</feature>
<dbReference type="Gene3D" id="1.10.3720.10">
    <property type="entry name" value="MetI-like"/>
    <property type="match status" value="1"/>
</dbReference>
<accession>C4WMK8</accession>
<feature type="transmembrane region" description="Helical" evidence="7">
    <location>
        <begin position="171"/>
        <end position="188"/>
    </location>
</feature>
<keyword evidence="3" id="KW-1003">Cell membrane</keyword>
<evidence type="ECO:0000256" key="4">
    <source>
        <dbReference type="ARBA" id="ARBA00022692"/>
    </source>
</evidence>
<evidence type="ECO:0000256" key="5">
    <source>
        <dbReference type="ARBA" id="ARBA00022989"/>
    </source>
</evidence>
<evidence type="ECO:0000256" key="6">
    <source>
        <dbReference type="ARBA" id="ARBA00023136"/>
    </source>
</evidence>
<dbReference type="Pfam" id="PF00528">
    <property type="entry name" value="BPD_transp_1"/>
    <property type="match status" value="1"/>
</dbReference>
<feature type="transmembrane region" description="Helical" evidence="7">
    <location>
        <begin position="264"/>
        <end position="289"/>
    </location>
</feature>
<feature type="transmembrane region" description="Helical" evidence="7">
    <location>
        <begin position="327"/>
        <end position="346"/>
    </location>
</feature>
<evidence type="ECO:0000256" key="3">
    <source>
        <dbReference type="ARBA" id="ARBA00022475"/>
    </source>
</evidence>
<dbReference type="HOGENOM" id="CLU_016047_0_3_5"/>
<dbReference type="GO" id="GO:0055085">
    <property type="term" value="P:transmembrane transport"/>
    <property type="evidence" value="ECO:0007669"/>
    <property type="project" value="InterPro"/>
</dbReference>
<sequence length="355" mass="39094">MRISRTQNRSCFCWRCSSGLSSSVGGETTGLIFVDVRRGESETGRGGLVRMPANQTLAAGTKSRFAVKSRRSVRTGPLLAPAVILLLLWMIVPLSMTLWFSFQYYNLINPFITGFAGFSNYSFLLSDPTLWSAIAKTLILVVSVLVISVVCGVLFAVIFDQEFWGKNIARLLVIAPFFVMPTVSALIWKNLLMHPVNGLFAFISRSFGLPVIDWFSQFPMASIVLIVSWQWVPFATLILMTAMQSLDREQMEAARLDGAKGPVMFFYIVLPHLLRPISVVIMIQTIFLLSVFAEILVTTSGGPGIATTTLTYFIYLKALLQWDIGGASAAGVIAIILANIVAAFLIRTVARNLDS</sequence>
<reference evidence="9 10" key="1">
    <citation type="submission" date="2009-05" db="EMBL/GenBank/DDBJ databases">
        <authorList>
            <person name="Setubal J.C."/>
            <person name="Boyle S."/>
            <person name="Crasta O.R."/>
            <person name="Gillespie J.J."/>
            <person name="Kenyon R.W."/>
            <person name="Lu J."/>
            <person name="Mane S."/>
            <person name="Nagrani S."/>
            <person name="Shallom J.M."/>
            <person name="Shallom S."/>
            <person name="Shukla M."/>
            <person name="Snyder E.E."/>
            <person name="Sobral B.W."/>
            <person name="Wattam A.R."/>
            <person name="Will R."/>
            <person name="Williams K."/>
            <person name="Yoo H."/>
            <person name="Munk C."/>
            <person name="Tapia R."/>
            <person name="Green L."/>
            <person name="Rogers Y."/>
            <person name="Detter J.C."/>
            <person name="Bruce D."/>
            <person name="Brettin T.S."/>
            <person name="Tsolis R."/>
        </authorList>
    </citation>
    <scope>NUCLEOTIDE SEQUENCE [LARGE SCALE GENOMIC DNA]</scope>
    <source>
        <strain evidence="9 10">LMG 3301</strain>
    </source>
</reference>
<dbReference type="PANTHER" id="PTHR43005">
    <property type="entry name" value="BLR7065 PROTEIN"/>
    <property type="match status" value="1"/>
</dbReference>
<dbReference type="EMBL" id="ACQA01000002">
    <property type="protein sequence ID" value="EEQ93773.1"/>
    <property type="molecule type" value="Genomic_DNA"/>
</dbReference>
<keyword evidence="6 7" id="KW-0472">Membrane</keyword>
<dbReference type="SUPFAM" id="SSF161098">
    <property type="entry name" value="MetI-like"/>
    <property type="match status" value="1"/>
</dbReference>
<feature type="domain" description="ABC transmembrane type-1" evidence="8">
    <location>
        <begin position="134"/>
        <end position="345"/>
    </location>
</feature>
<dbReference type="GO" id="GO:0005886">
    <property type="term" value="C:plasma membrane"/>
    <property type="evidence" value="ECO:0007669"/>
    <property type="project" value="UniProtKB-SubCell"/>
</dbReference>
<gene>
    <name evidence="9" type="ORF">OINT_2000948</name>
</gene>
<keyword evidence="5 7" id="KW-1133">Transmembrane helix</keyword>
<keyword evidence="2 7" id="KW-0813">Transport</keyword>
<dbReference type="InterPro" id="IPR000515">
    <property type="entry name" value="MetI-like"/>
</dbReference>
<evidence type="ECO:0000313" key="10">
    <source>
        <dbReference type="Proteomes" id="UP000004386"/>
    </source>
</evidence>
<feature type="transmembrane region" description="Helical" evidence="7">
    <location>
        <begin position="78"/>
        <end position="101"/>
    </location>
</feature>
<keyword evidence="4 7" id="KW-0812">Transmembrane</keyword>
<dbReference type="PROSITE" id="PS50928">
    <property type="entry name" value="ABC_TM1"/>
    <property type="match status" value="1"/>
</dbReference>
<comment type="subcellular location">
    <subcellularLocation>
        <location evidence="1 7">Cell membrane</location>
        <topology evidence="1 7">Multi-pass membrane protein</topology>
    </subcellularLocation>
</comment>
<proteinExistence type="inferred from homology"/>
<dbReference type="AlphaFoldDB" id="C4WMK8"/>
<dbReference type="CDD" id="cd06261">
    <property type="entry name" value="TM_PBP2"/>
    <property type="match status" value="1"/>
</dbReference>
<name>C4WMK8_9HYPH</name>
<dbReference type="Proteomes" id="UP000004386">
    <property type="component" value="Unassembled WGS sequence"/>
</dbReference>
<protein>
    <submittedName>
        <fullName evidence="9">Binding-protein-dependent transport systems inner membrane component</fullName>
    </submittedName>
</protein>
<dbReference type="PANTHER" id="PTHR43005:SF2">
    <property type="entry name" value="INTEGRAL MEMBRANE SUGAR TRANSPORT PROTEIN"/>
    <property type="match status" value="1"/>
</dbReference>
<evidence type="ECO:0000259" key="8">
    <source>
        <dbReference type="PROSITE" id="PS50928"/>
    </source>
</evidence>
<feature type="transmembrane region" description="Helical" evidence="7">
    <location>
        <begin position="138"/>
        <end position="159"/>
    </location>
</feature>
<evidence type="ECO:0000256" key="1">
    <source>
        <dbReference type="ARBA" id="ARBA00004651"/>
    </source>
</evidence>
<organism evidence="9 10">
    <name type="scientific">Brucella intermedia LMG 3301</name>
    <dbReference type="NCBI Taxonomy" id="641118"/>
    <lineage>
        <taxon>Bacteria</taxon>
        <taxon>Pseudomonadati</taxon>
        <taxon>Pseudomonadota</taxon>
        <taxon>Alphaproteobacteria</taxon>
        <taxon>Hyphomicrobiales</taxon>
        <taxon>Brucellaceae</taxon>
        <taxon>Brucella/Ochrobactrum group</taxon>
        <taxon>Brucella</taxon>
    </lineage>
</organism>
<evidence type="ECO:0000313" key="9">
    <source>
        <dbReference type="EMBL" id="EEQ93773.1"/>
    </source>
</evidence>
<evidence type="ECO:0000256" key="2">
    <source>
        <dbReference type="ARBA" id="ARBA00022448"/>
    </source>
</evidence>
<dbReference type="InterPro" id="IPR035906">
    <property type="entry name" value="MetI-like_sf"/>
</dbReference>
<comment type="similarity">
    <text evidence="7">Belongs to the binding-protein-dependent transport system permease family.</text>
</comment>
<comment type="caution">
    <text evidence="9">The sequence shown here is derived from an EMBL/GenBank/DDBJ whole genome shotgun (WGS) entry which is preliminary data.</text>
</comment>
<feature type="transmembrane region" description="Helical" evidence="7">
    <location>
        <begin position="218"/>
        <end position="243"/>
    </location>
</feature>